<comment type="subcellular location">
    <subcellularLocation>
        <location evidence="1">Membrane</location>
        <topology evidence="1">Multi-pass membrane protein</topology>
    </subcellularLocation>
</comment>
<dbReference type="InterPro" id="IPR029044">
    <property type="entry name" value="Nucleotide-diphossugar_trans"/>
</dbReference>
<keyword evidence="3 9" id="KW-0808">Transferase</keyword>
<organism evidence="9 10">
    <name type="scientific">Desulfatitalea alkaliphila</name>
    <dbReference type="NCBI Taxonomy" id="2929485"/>
    <lineage>
        <taxon>Bacteria</taxon>
        <taxon>Pseudomonadati</taxon>
        <taxon>Thermodesulfobacteriota</taxon>
        <taxon>Desulfobacteria</taxon>
        <taxon>Desulfobacterales</taxon>
        <taxon>Desulfosarcinaceae</taxon>
        <taxon>Desulfatitalea</taxon>
    </lineage>
</organism>
<keyword evidence="4 7" id="KW-0812">Transmembrane</keyword>
<name>A0AA41R4I2_9BACT</name>
<evidence type="ECO:0000256" key="1">
    <source>
        <dbReference type="ARBA" id="ARBA00004141"/>
    </source>
</evidence>
<dbReference type="AlphaFoldDB" id="A0AA41R4I2"/>
<protein>
    <submittedName>
        <fullName evidence="9">Glycosyltransferase</fullName>
        <ecNumber evidence="9">2.4.-.-</ecNumber>
    </submittedName>
</protein>
<evidence type="ECO:0000313" key="10">
    <source>
        <dbReference type="Proteomes" id="UP001165427"/>
    </source>
</evidence>
<evidence type="ECO:0000256" key="3">
    <source>
        <dbReference type="ARBA" id="ARBA00022679"/>
    </source>
</evidence>
<evidence type="ECO:0000256" key="2">
    <source>
        <dbReference type="ARBA" id="ARBA00022676"/>
    </source>
</evidence>
<dbReference type="Proteomes" id="UP001165427">
    <property type="component" value="Unassembled WGS sequence"/>
</dbReference>
<dbReference type="GO" id="GO:0016757">
    <property type="term" value="F:glycosyltransferase activity"/>
    <property type="evidence" value="ECO:0007669"/>
    <property type="project" value="UniProtKB-KW"/>
</dbReference>
<feature type="transmembrane region" description="Helical" evidence="7">
    <location>
        <begin position="234"/>
        <end position="255"/>
    </location>
</feature>
<gene>
    <name evidence="9" type="ORF">MRX98_09150</name>
</gene>
<dbReference type="SUPFAM" id="SSF53448">
    <property type="entry name" value="Nucleotide-diphospho-sugar transferases"/>
    <property type="match status" value="1"/>
</dbReference>
<dbReference type="PANTHER" id="PTHR48090:SF1">
    <property type="entry name" value="PROPHAGE BACTOPRENOL GLUCOSYL TRANSFERASE HOMOLOG"/>
    <property type="match status" value="1"/>
</dbReference>
<feature type="transmembrane region" description="Helical" evidence="7">
    <location>
        <begin position="261"/>
        <end position="284"/>
    </location>
</feature>
<reference evidence="9" key="1">
    <citation type="submission" date="2022-04" db="EMBL/GenBank/DDBJ databases">
        <title>Desulfatitalea alkaliphila sp. nov., a novel anaerobic sulfate-reducing bacterium isolated from terrestrial mud volcano, Taman Peninsula, Russia.</title>
        <authorList>
            <person name="Khomyakova M.A."/>
            <person name="Merkel A.Y."/>
            <person name="Slobodkin A.I."/>
        </authorList>
    </citation>
    <scope>NUCLEOTIDE SEQUENCE</scope>
    <source>
        <strain evidence="9">M08but</strain>
    </source>
</reference>
<feature type="domain" description="Glycosyltransferase 2-like" evidence="8">
    <location>
        <begin position="5"/>
        <end position="139"/>
    </location>
</feature>
<evidence type="ECO:0000256" key="5">
    <source>
        <dbReference type="ARBA" id="ARBA00022989"/>
    </source>
</evidence>
<dbReference type="GO" id="GO:0005886">
    <property type="term" value="C:plasma membrane"/>
    <property type="evidence" value="ECO:0007669"/>
    <property type="project" value="TreeGrafter"/>
</dbReference>
<sequence length="317" mass="34703">MDRVCILMPLFNDWASAQILIPRIDKAVTAWQSRITLVMVDDGSKDPMPEADQLIGDSTHIAEVRVIHLTRNRGHQRAIAVGLAYAHGRGDFSAVYVMDSDGEDPPEELEDLRRAGLQHPEAIVTADRASRSEGPLFRLGYRCYRLLFRLLTGVAIRFGNFCRIPAVQLERLVHYADLWNSLSGCIKKSHLPTTGIPSHRAVRYIGPSKMNLMALVLHGLNAVAVFHETALVRMLLIIALAAGVAAAGWLASLFGSAAAGVAAWGLLLAMVLLTGMVLLAVTLAQLQGRSRFKEGPAAFWQSQVRQIAALREPRSES</sequence>
<evidence type="ECO:0000256" key="6">
    <source>
        <dbReference type="ARBA" id="ARBA00023136"/>
    </source>
</evidence>
<keyword evidence="5 7" id="KW-1133">Transmembrane helix</keyword>
<dbReference type="EMBL" id="JALJRB010000008">
    <property type="protein sequence ID" value="MCJ8500735.1"/>
    <property type="molecule type" value="Genomic_DNA"/>
</dbReference>
<comment type="caution">
    <text evidence="9">The sequence shown here is derived from an EMBL/GenBank/DDBJ whole genome shotgun (WGS) entry which is preliminary data.</text>
</comment>
<accession>A0AA41R4I2</accession>
<proteinExistence type="predicted"/>
<dbReference type="RefSeq" id="WP_246906032.1">
    <property type="nucleotide sequence ID" value="NZ_JALJRB010000008.1"/>
</dbReference>
<keyword evidence="10" id="KW-1185">Reference proteome</keyword>
<dbReference type="InterPro" id="IPR001173">
    <property type="entry name" value="Glyco_trans_2-like"/>
</dbReference>
<dbReference type="EC" id="2.4.-.-" evidence="9"/>
<dbReference type="InterPro" id="IPR050256">
    <property type="entry name" value="Glycosyltransferase_2"/>
</dbReference>
<evidence type="ECO:0000313" key="9">
    <source>
        <dbReference type="EMBL" id="MCJ8500735.1"/>
    </source>
</evidence>
<evidence type="ECO:0000256" key="4">
    <source>
        <dbReference type="ARBA" id="ARBA00022692"/>
    </source>
</evidence>
<keyword evidence="6 7" id="KW-0472">Membrane</keyword>
<dbReference type="Gene3D" id="3.90.550.10">
    <property type="entry name" value="Spore Coat Polysaccharide Biosynthesis Protein SpsA, Chain A"/>
    <property type="match status" value="1"/>
</dbReference>
<evidence type="ECO:0000259" key="8">
    <source>
        <dbReference type="Pfam" id="PF00535"/>
    </source>
</evidence>
<dbReference type="PANTHER" id="PTHR48090">
    <property type="entry name" value="UNDECAPRENYL-PHOSPHATE 4-DEOXY-4-FORMAMIDO-L-ARABINOSE TRANSFERASE-RELATED"/>
    <property type="match status" value="1"/>
</dbReference>
<keyword evidence="2 9" id="KW-0328">Glycosyltransferase</keyword>
<evidence type="ECO:0000256" key="7">
    <source>
        <dbReference type="SAM" id="Phobius"/>
    </source>
</evidence>
<dbReference type="Pfam" id="PF00535">
    <property type="entry name" value="Glycos_transf_2"/>
    <property type="match status" value="1"/>
</dbReference>